<evidence type="ECO:0008006" key="5">
    <source>
        <dbReference type="Google" id="ProtNLM"/>
    </source>
</evidence>
<reference evidence="3 4" key="1">
    <citation type="journal article" date="2014" name="Nature">
        <title>An environmental bacterial taxon with a large and distinct metabolic repertoire.</title>
        <authorList>
            <person name="Wilson M.C."/>
            <person name="Mori T."/>
            <person name="Ruckert C."/>
            <person name="Uria A.R."/>
            <person name="Helf M.J."/>
            <person name="Takada K."/>
            <person name="Gernert C."/>
            <person name="Steffens U.A."/>
            <person name="Heycke N."/>
            <person name="Schmitt S."/>
            <person name="Rinke C."/>
            <person name="Helfrich E.J."/>
            <person name="Brachmann A.O."/>
            <person name="Gurgui C."/>
            <person name="Wakimoto T."/>
            <person name="Kracht M."/>
            <person name="Crusemann M."/>
            <person name="Hentschel U."/>
            <person name="Abe I."/>
            <person name="Matsunaga S."/>
            <person name="Kalinowski J."/>
            <person name="Takeyama H."/>
            <person name="Piel J."/>
        </authorList>
    </citation>
    <scope>NUCLEOTIDE SEQUENCE [LARGE SCALE GENOMIC DNA]</scope>
    <source>
        <strain evidence="4">TSY1</strain>
    </source>
</reference>
<name>W4L944_ENTF1</name>
<dbReference type="GO" id="GO:0008270">
    <property type="term" value="F:zinc ion binding"/>
    <property type="evidence" value="ECO:0007669"/>
    <property type="project" value="InterPro"/>
</dbReference>
<dbReference type="HOGENOM" id="CLU_106247_3_0_7"/>
<dbReference type="EMBL" id="AZHW01001071">
    <property type="protein sequence ID" value="ETW94409.1"/>
    <property type="molecule type" value="Genomic_DNA"/>
</dbReference>
<evidence type="ECO:0000313" key="4">
    <source>
        <dbReference type="Proteomes" id="UP000019141"/>
    </source>
</evidence>
<dbReference type="GO" id="GO:0006355">
    <property type="term" value="P:regulation of DNA-templated transcription"/>
    <property type="evidence" value="ECO:0007669"/>
    <property type="project" value="InterPro"/>
</dbReference>
<dbReference type="GO" id="GO:0003677">
    <property type="term" value="F:DNA binding"/>
    <property type="evidence" value="ECO:0007669"/>
    <property type="project" value="InterPro"/>
</dbReference>
<feature type="region of interest" description="Disordered" evidence="2">
    <location>
        <begin position="130"/>
        <end position="151"/>
    </location>
</feature>
<organism evidence="3 4">
    <name type="scientific">Entotheonella factor</name>
    <dbReference type="NCBI Taxonomy" id="1429438"/>
    <lineage>
        <taxon>Bacteria</taxon>
        <taxon>Pseudomonadati</taxon>
        <taxon>Nitrospinota/Tectimicrobiota group</taxon>
        <taxon>Candidatus Tectimicrobiota</taxon>
        <taxon>Candidatus Entotheonellia</taxon>
        <taxon>Candidatus Entotheonellales</taxon>
        <taxon>Candidatus Entotheonellaceae</taxon>
        <taxon>Candidatus Entotheonella</taxon>
    </lineage>
</organism>
<dbReference type="Pfam" id="PF05443">
    <property type="entry name" value="ROS_MUCR"/>
    <property type="match status" value="1"/>
</dbReference>
<proteinExistence type="inferred from homology"/>
<evidence type="ECO:0000256" key="2">
    <source>
        <dbReference type="SAM" id="MobiDB-lite"/>
    </source>
</evidence>
<sequence>MSKSLIELSADIIAAQAEHRSMTQEDMAQGLRTVFQTLRDLHQTYQSTEPGDPEAKSELAYLRQHPLESIQRNQVICLESGKAYKLLSNRHLALYGLTPREYKKKWGIPQTTPLSARSLTQRRRKLAKEMGMGAQLAEWRAQRKQQQEQTG</sequence>
<evidence type="ECO:0000256" key="1">
    <source>
        <dbReference type="ARBA" id="ARBA00007031"/>
    </source>
</evidence>
<accession>W4L944</accession>
<evidence type="ECO:0000313" key="3">
    <source>
        <dbReference type="EMBL" id="ETW94409.1"/>
    </source>
</evidence>
<comment type="caution">
    <text evidence="3">The sequence shown here is derived from an EMBL/GenBank/DDBJ whole genome shotgun (WGS) entry which is preliminary data.</text>
</comment>
<dbReference type="InterPro" id="IPR041920">
    <property type="entry name" value="ROS/MUCR_sf"/>
</dbReference>
<comment type="similarity">
    <text evidence="1">Belongs to the ros/MucR family.</text>
</comment>
<keyword evidence="4" id="KW-1185">Reference proteome</keyword>
<dbReference type="Proteomes" id="UP000019141">
    <property type="component" value="Unassembled WGS sequence"/>
</dbReference>
<dbReference type="AlphaFoldDB" id="W4L944"/>
<dbReference type="Gene3D" id="1.10.10.1550">
    <property type="entry name" value="ROS/MUCR transcriptional regulator protein"/>
    <property type="match status" value="1"/>
</dbReference>
<gene>
    <name evidence="3" type="ORF">ETSY1_34995</name>
</gene>
<dbReference type="InterPro" id="IPR008807">
    <property type="entry name" value="ROS_MUCR"/>
</dbReference>
<protein>
    <recommendedName>
        <fullName evidence="5">MucR family transcriptional regulator</fullName>
    </recommendedName>
</protein>